<dbReference type="EMBL" id="JBJJXI010000019">
    <property type="protein sequence ID" value="KAL3406029.1"/>
    <property type="molecule type" value="Genomic_DNA"/>
</dbReference>
<organism evidence="2 3">
    <name type="scientific">Trichogramma kaykai</name>
    <dbReference type="NCBI Taxonomy" id="54128"/>
    <lineage>
        <taxon>Eukaryota</taxon>
        <taxon>Metazoa</taxon>
        <taxon>Ecdysozoa</taxon>
        <taxon>Arthropoda</taxon>
        <taxon>Hexapoda</taxon>
        <taxon>Insecta</taxon>
        <taxon>Pterygota</taxon>
        <taxon>Neoptera</taxon>
        <taxon>Endopterygota</taxon>
        <taxon>Hymenoptera</taxon>
        <taxon>Apocrita</taxon>
        <taxon>Proctotrupomorpha</taxon>
        <taxon>Chalcidoidea</taxon>
        <taxon>Trichogrammatidae</taxon>
        <taxon>Trichogramma</taxon>
    </lineage>
</organism>
<sequence length="294" mass="33445">MESRKDLVSVKKEPCDDWEDVANESVDPAFSVKTENFDESSTNESSDEISIELETENVKLEPKPSSTNICQTTVKEENPGFSVKTENSDESSTSESSANPTNDSMMKGEPRDNCEDVADHKVEIFIEMAARRANGNGSKKNNPYYVLHVYTTARKTRQMRKARKNTLGGGRGGGPHRVERCTIIQKQLRVYAISRSSSEMISRGTFGRFAKTILLHTHKRVLLFFSRFAVHWRRQQQHSAHIINSLFCNDLFARAGAQVRPKRDIEDIIHVRAAMISRNLYHIICVSNKGCWRY</sequence>
<evidence type="ECO:0000313" key="2">
    <source>
        <dbReference type="EMBL" id="KAL3406029.1"/>
    </source>
</evidence>
<feature type="region of interest" description="Disordered" evidence="1">
    <location>
        <begin position="34"/>
        <end position="113"/>
    </location>
</feature>
<feature type="compositionally biased region" description="Polar residues" evidence="1">
    <location>
        <begin position="64"/>
        <end position="73"/>
    </location>
</feature>
<comment type="caution">
    <text evidence="2">The sequence shown here is derived from an EMBL/GenBank/DDBJ whole genome shotgun (WGS) entry which is preliminary data.</text>
</comment>
<name>A0ABD2XLN1_9HYME</name>
<gene>
    <name evidence="2" type="ORF">TKK_001429</name>
</gene>
<keyword evidence="3" id="KW-1185">Reference proteome</keyword>
<feature type="compositionally biased region" description="Low complexity" evidence="1">
    <location>
        <begin position="90"/>
        <end position="102"/>
    </location>
</feature>
<reference evidence="2 3" key="1">
    <citation type="journal article" date="2024" name="bioRxiv">
        <title>A reference genome for Trichogramma kaykai: A tiny desert-dwelling parasitoid wasp with competing sex-ratio distorters.</title>
        <authorList>
            <person name="Culotta J."/>
            <person name="Lindsey A.R."/>
        </authorList>
    </citation>
    <scope>NUCLEOTIDE SEQUENCE [LARGE SCALE GENOMIC DNA]</scope>
    <source>
        <strain evidence="2 3">KSX58</strain>
    </source>
</reference>
<proteinExistence type="predicted"/>
<protein>
    <submittedName>
        <fullName evidence="2">Uncharacterized protein</fullName>
    </submittedName>
</protein>
<dbReference type="Proteomes" id="UP001627154">
    <property type="component" value="Unassembled WGS sequence"/>
</dbReference>
<evidence type="ECO:0000256" key="1">
    <source>
        <dbReference type="SAM" id="MobiDB-lite"/>
    </source>
</evidence>
<feature type="compositionally biased region" description="Acidic residues" evidence="1">
    <location>
        <begin position="45"/>
        <end position="55"/>
    </location>
</feature>
<accession>A0ABD2XLN1</accession>
<dbReference type="AlphaFoldDB" id="A0ABD2XLN1"/>
<evidence type="ECO:0000313" key="3">
    <source>
        <dbReference type="Proteomes" id="UP001627154"/>
    </source>
</evidence>